<sequence length="235" mass="27368">MKNLFILLSLHFVLASQAQFRRSVFSKNPVLNFENWDKQRIYYGFYLGTNVYDYKIDYKSVVGRDVLIKSTAGFSVGIVGDLRLNEYFNLRFEPGLHYTQRDIYFTGFTKQTDYLREAKATNLNFPLLIKYSALRTGNIRPYLEAGFSQTLNLSSNQSVKDDNAQQIFRVKKMTTNYELGFGIDIYLEYFKFSPSVRGVFGLNDELIRDNDPNSPWTSNIQSMKTRAVFVTFTFH</sequence>
<accession>A0A2H3K890</accession>
<dbReference type="OrthoDB" id="1467485at2"/>
<dbReference type="Pfam" id="PF13568">
    <property type="entry name" value="OMP_b-brl_2"/>
    <property type="match status" value="1"/>
</dbReference>
<dbReference type="InterPro" id="IPR011250">
    <property type="entry name" value="OMP/PagP_B-barrel"/>
</dbReference>
<name>A0A2H3K890_9FLAO</name>
<dbReference type="OMA" id="YLYYFKF"/>
<reference evidence="3 4" key="1">
    <citation type="submission" date="2017-09" db="EMBL/GenBank/DDBJ databases">
        <title>Whole genomes of Flavobacteriaceae.</title>
        <authorList>
            <person name="Stine C."/>
            <person name="Li C."/>
            <person name="Tadesse D."/>
        </authorList>
    </citation>
    <scope>NUCLEOTIDE SEQUENCE [LARGE SCALE GENOMIC DNA]</scope>
    <source>
        <strain evidence="3 4">ATCC 35036</strain>
    </source>
</reference>
<gene>
    <name evidence="3" type="ORF">B0A77_15165</name>
</gene>
<feature type="chain" id="PRO_5013722862" evidence="1">
    <location>
        <begin position="19"/>
        <end position="235"/>
    </location>
</feature>
<comment type="caution">
    <text evidence="3">The sequence shown here is derived from an EMBL/GenBank/DDBJ whole genome shotgun (WGS) entry which is preliminary data.</text>
</comment>
<dbReference type="RefSeq" id="WP_014082972.1">
    <property type="nucleotide sequence ID" value="NZ_CBCSFI010000014.1"/>
</dbReference>
<evidence type="ECO:0000313" key="3">
    <source>
        <dbReference type="EMBL" id="PDS21761.1"/>
    </source>
</evidence>
<feature type="domain" description="Outer membrane protein beta-barrel" evidence="2">
    <location>
        <begin position="34"/>
        <end position="205"/>
    </location>
</feature>
<dbReference type="Proteomes" id="UP000220828">
    <property type="component" value="Unassembled WGS sequence"/>
</dbReference>
<dbReference type="SUPFAM" id="SSF56925">
    <property type="entry name" value="OMPA-like"/>
    <property type="match status" value="1"/>
</dbReference>
<protein>
    <submittedName>
        <fullName evidence="3">PorT family protein</fullName>
    </submittedName>
</protein>
<feature type="signal peptide" evidence="1">
    <location>
        <begin position="1"/>
        <end position="18"/>
    </location>
</feature>
<evidence type="ECO:0000256" key="1">
    <source>
        <dbReference type="SAM" id="SignalP"/>
    </source>
</evidence>
<keyword evidence="1" id="KW-0732">Signal</keyword>
<dbReference type="AlphaFoldDB" id="A0A2H3K890"/>
<dbReference type="EMBL" id="PCMW01000150">
    <property type="protein sequence ID" value="PDS21761.1"/>
    <property type="molecule type" value="Genomic_DNA"/>
</dbReference>
<dbReference type="InterPro" id="IPR025665">
    <property type="entry name" value="Beta-barrel_OMP_2"/>
</dbReference>
<evidence type="ECO:0000313" key="4">
    <source>
        <dbReference type="Proteomes" id="UP000220828"/>
    </source>
</evidence>
<evidence type="ECO:0000259" key="2">
    <source>
        <dbReference type="Pfam" id="PF13568"/>
    </source>
</evidence>
<proteinExistence type="predicted"/>
<organism evidence="3 4">
    <name type="scientific">Flavobacterium branchiophilum</name>
    <dbReference type="NCBI Taxonomy" id="55197"/>
    <lineage>
        <taxon>Bacteria</taxon>
        <taxon>Pseudomonadati</taxon>
        <taxon>Bacteroidota</taxon>
        <taxon>Flavobacteriia</taxon>
        <taxon>Flavobacteriales</taxon>
        <taxon>Flavobacteriaceae</taxon>
        <taxon>Flavobacterium</taxon>
    </lineage>
</organism>